<evidence type="ECO:0000313" key="8">
    <source>
        <dbReference type="Proteomes" id="UP000054524"/>
    </source>
</evidence>
<proteinExistence type="inferred from homology"/>
<evidence type="ECO:0000313" key="7">
    <source>
        <dbReference type="EMBL" id="KFG26760.1"/>
    </source>
</evidence>
<evidence type="ECO:0000256" key="1">
    <source>
        <dbReference type="ARBA" id="ARBA00004141"/>
    </source>
</evidence>
<dbReference type="InterPro" id="IPR000109">
    <property type="entry name" value="POT_fam"/>
</dbReference>
<comment type="subcellular location">
    <subcellularLocation>
        <location evidence="1">Membrane</location>
        <topology evidence="1">Multi-pass membrane protein</topology>
    </subcellularLocation>
</comment>
<feature type="transmembrane region" description="Helical" evidence="6">
    <location>
        <begin position="149"/>
        <end position="173"/>
    </location>
</feature>
<reference evidence="7 8" key="1">
    <citation type="journal article" date="2014" name="Genome Announc.">
        <title>Genome Sequence of the Microsporidian Species Nematocida sp1 Strain ERTm6 (ATCC PRA-372).</title>
        <authorList>
            <person name="Bakowski M.A."/>
            <person name="Priest M."/>
            <person name="Young S."/>
            <person name="Cuomo C.A."/>
            <person name="Troemel E.R."/>
        </authorList>
    </citation>
    <scope>NUCLEOTIDE SEQUENCE [LARGE SCALE GENOMIC DNA]</scope>
    <source>
        <strain evidence="7 8">ERTm6</strain>
    </source>
</reference>
<organism evidence="7 8">
    <name type="scientific">Nematocida ausubeli (strain ATCC PRA-371 / ERTm2)</name>
    <name type="common">Nematode killer fungus</name>
    <dbReference type="NCBI Taxonomy" id="1913371"/>
    <lineage>
        <taxon>Eukaryota</taxon>
        <taxon>Fungi</taxon>
        <taxon>Fungi incertae sedis</taxon>
        <taxon>Microsporidia</taxon>
        <taxon>Nematocida</taxon>
    </lineage>
</organism>
<keyword evidence="5 6" id="KW-0472">Membrane</keyword>
<evidence type="ECO:0000256" key="6">
    <source>
        <dbReference type="SAM" id="Phobius"/>
    </source>
</evidence>
<feature type="transmembrane region" description="Helical" evidence="6">
    <location>
        <begin position="194"/>
        <end position="221"/>
    </location>
</feature>
<evidence type="ECO:0000256" key="3">
    <source>
        <dbReference type="ARBA" id="ARBA00022692"/>
    </source>
</evidence>
<feature type="transmembrane region" description="Helical" evidence="6">
    <location>
        <begin position="356"/>
        <end position="375"/>
    </location>
</feature>
<sequence length="474" mass="53138">MLSILSFVFFERLAFYSIKSHLFMYIVQYMDYNRMDGIIYVHSFIFLSYLCCIMCGFIADRYVGQYLMISISLATYILGTLSITVSSVARSNLFFAAGVLCVAFSAGGIKPNISSSGAGIVQSIHAAKIAAHKTVQTINSLIVTFFSQFYFVINLSSFIVLFITPATVSRLLCTLMGSNSFSRGSLHQADISEYFLVFAFSSVSIFISIILFSALMAQCILRYIFVPKFSVLQEEKSQSDSHPYSIVQSLPIIIGWAIYDQMSSTWIDQGKRMLSTVHILSYSAHILPSQMILINSFLLMVFLPFYNPAMTWLFSIVPLRDTPRHRMSYGLFLIGISYIVYYMIELYLLHKGPISILFQVPQILIITLGEALISVSGMTLAYNDGTSDSKSMAMGYWYFNIALGNLLVICISALYKSMGLQIAHQGILYICLIFIAMVRSLQETANNIPARCDAVLLPICTSRLQPEHVQSIVM</sequence>
<dbReference type="RefSeq" id="XP_052905315.1">
    <property type="nucleotide sequence ID" value="XM_053048555.1"/>
</dbReference>
<comment type="caution">
    <text evidence="7">The sequence shown here is derived from an EMBL/GenBank/DDBJ whole genome shotgun (WGS) entry which is preliminary data.</text>
</comment>
<feature type="transmembrane region" description="Helical" evidence="6">
    <location>
        <begin position="395"/>
        <end position="415"/>
    </location>
</feature>
<feature type="transmembrane region" description="Helical" evidence="6">
    <location>
        <begin position="422"/>
        <end position="441"/>
    </location>
</feature>
<dbReference type="Gene3D" id="1.20.1250.20">
    <property type="entry name" value="MFS general substrate transporter like domains"/>
    <property type="match status" value="2"/>
</dbReference>
<evidence type="ECO:0000256" key="5">
    <source>
        <dbReference type="ARBA" id="ARBA00023136"/>
    </source>
</evidence>
<dbReference type="GeneID" id="77675889"/>
<keyword evidence="4 6" id="KW-1133">Transmembrane helix</keyword>
<keyword evidence="3 6" id="KW-0812">Transmembrane</keyword>
<protein>
    <submittedName>
        <fullName evidence="7">Uncharacterized protein</fullName>
    </submittedName>
</protein>
<dbReference type="InterPro" id="IPR036259">
    <property type="entry name" value="MFS_trans_sf"/>
</dbReference>
<evidence type="ECO:0000256" key="4">
    <source>
        <dbReference type="ARBA" id="ARBA00022989"/>
    </source>
</evidence>
<dbReference type="GO" id="GO:0022857">
    <property type="term" value="F:transmembrane transporter activity"/>
    <property type="evidence" value="ECO:0007669"/>
    <property type="project" value="InterPro"/>
</dbReference>
<dbReference type="Proteomes" id="UP000054524">
    <property type="component" value="Unassembled WGS sequence"/>
</dbReference>
<accession>A0A086J3P2</accession>
<dbReference type="AlphaFoldDB" id="A0A086J3P2"/>
<feature type="transmembrane region" description="Helical" evidence="6">
    <location>
        <begin position="65"/>
        <end position="85"/>
    </location>
</feature>
<keyword evidence="8" id="KW-1185">Reference proteome</keyword>
<dbReference type="PANTHER" id="PTHR11654">
    <property type="entry name" value="OLIGOPEPTIDE TRANSPORTER-RELATED"/>
    <property type="match status" value="1"/>
</dbReference>
<gene>
    <name evidence="7" type="ORF">NESG_00916</name>
</gene>
<name>A0A086J3P2_NEMA1</name>
<dbReference type="GO" id="GO:0016020">
    <property type="term" value="C:membrane"/>
    <property type="evidence" value="ECO:0007669"/>
    <property type="project" value="UniProtKB-SubCell"/>
</dbReference>
<feature type="transmembrane region" description="Helical" evidence="6">
    <location>
        <begin position="92"/>
        <end position="109"/>
    </location>
</feature>
<comment type="similarity">
    <text evidence="2">Belongs to the major facilitator superfamily. Proton-dependent oligopeptide transporter (POT/PTR) (TC 2.A.17) family.</text>
</comment>
<feature type="transmembrane region" description="Helical" evidence="6">
    <location>
        <begin position="6"/>
        <end position="27"/>
    </location>
</feature>
<dbReference type="Pfam" id="PF00854">
    <property type="entry name" value="PTR2"/>
    <property type="match status" value="2"/>
</dbReference>
<feature type="transmembrane region" description="Helical" evidence="6">
    <location>
        <begin position="326"/>
        <end position="344"/>
    </location>
</feature>
<dbReference type="EMBL" id="AKIJ01000002">
    <property type="protein sequence ID" value="KFG26760.1"/>
    <property type="molecule type" value="Genomic_DNA"/>
</dbReference>
<feature type="transmembrane region" description="Helical" evidence="6">
    <location>
        <begin position="39"/>
        <end position="59"/>
    </location>
</feature>
<evidence type="ECO:0000256" key="2">
    <source>
        <dbReference type="ARBA" id="ARBA00005982"/>
    </source>
</evidence>
<dbReference type="HOGENOM" id="CLU_004790_3_1_1"/>
<feature type="transmembrane region" description="Helical" evidence="6">
    <location>
        <begin position="279"/>
        <end position="306"/>
    </location>
</feature>